<dbReference type="EMBL" id="PTJC01000005">
    <property type="protein sequence ID" value="PPK88154.1"/>
    <property type="molecule type" value="Genomic_DNA"/>
</dbReference>
<name>A0A2S6I9H8_9BACT</name>
<accession>A0A2S6I9H8</accession>
<dbReference type="RefSeq" id="WP_104418727.1">
    <property type="nucleotide sequence ID" value="NZ_PTJC01000005.1"/>
</dbReference>
<organism evidence="1 2">
    <name type="scientific">Neolewinella xylanilytica</name>
    <dbReference type="NCBI Taxonomy" id="1514080"/>
    <lineage>
        <taxon>Bacteria</taxon>
        <taxon>Pseudomonadati</taxon>
        <taxon>Bacteroidota</taxon>
        <taxon>Saprospiria</taxon>
        <taxon>Saprospirales</taxon>
        <taxon>Lewinellaceae</taxon>
        <taxon>Neolewinella</taxon>
    </lineage>
</organism>
<evidence type="ECO:0000313" key="1">
    <source>
        <dbReference type="EMBL" id="PPK88154.1"/>
    </source>
</evidence>
<comment type="caution">
    <text evidence="1">The sequence shown here is derived from an EMBL/GenBank/DDBJ whole genome shotgun (WGS) entry which is preliminary data.</text>
</comment>
<dbReference type="AlphaFoldDB" id="A0A2S6I9H8"/>
<dbReference type="OrthoDB" id="1508150at2"/>
<dbReference type="Proteomes" id="UP000237662">
    <property type="component" value="Unassembled WGS sequence"/>
</dbReference>
<protein>
    <submittedName>
        <fullName evidence="1">Uncharacterized protein</fullName>
    </submittedName>
</protein>
<gene>
    <name evidence="1" type="ORF">CLV84_1119</name>
</gene>
<reference evidence="1 2" key="1">
    <citation type="submission" date="2018-02" db="EMBL/GenBank/DDBJ databases">
        <title>Genomic Encyclopedia of Archaeal and Bacterial Type Strains, Phase II (KMG-II): from individual species to whole genera.</title>
        <authorList>
            <person name="Goeker M."/>
        </authorList>
    </citation>
    <scope>NUCLEOTIDE SEQUENCE [LARGE SCALE GENOMIC DNA]</scope>
    <source>
        <strain evidence="1 2">DSM 29526</strain>
    </source>
</reference>
<evidence type="ECO:0000313" key="2">
    <source>
        <dbReference type="Proteomes" id="UP000237662"/>
    </source>
</evidence>
<proteinExistence type="predicted"/>
<keyword evidence="2" id="KW-1185">Reference proteome</keyword>
<sequence>MPRTQFQLQPGSGKYFIDSEDNPNQPYGLSGNVFHHVQSGEVPYFVLNDGSVNDTQELLDRLAEAADGNTQPGVKSANVLGLTIPRGMTKLNNLLDYSDPGAGVAMANIGNKYEAFQIKLLQELRQDSEAERQEHESLGVNHFCTDFEIGDARSCSATQGNCPKMICQSSARIGLSDASPKIDPLVARFDLFSHFQSEYQSEALKKSEIYKLFDGYIGETEGEFTTIFQNGVTLLGSYLPDHTVMWIPIPDDSAQATHEKLKDLPSDTVFYSEKAVYCDTLDIWFGYPFEALTCQEARERGL</sequence>